<organism evidence="1 2">
    <name type="scientific">Xylella fastidiosa (strain 9a5c)</name>
    <dbReference type="NCBI Taxonomy" id="160492"/>
    <lineage>
        <taxon>Bacteria</taxon>
        <taxon>Pseudomonadati</taxon>
        <taxon>Pseudomonadota</taxon>
        <taxon>Gammaproteobacteria</taxon>
        <taxon>Lysobacterales</taxon>
        <taxon>Lysobacteraceae</taxon>
        <taxon>Xylella</taxon>
    </lineage>
</organism>
<protein>
    <submittedName>
        <fullName evidence="1">Uncharacterized protein</fullName>
    </submittedName>
</protein>
<gene>
    <name evidence="1" type="ordered locus">XF_0698</name>
</gene>
<reference evidence="1 2" key="1">
    <citation type="journal article" date="2000" name="Nature">
        <title>The genome sequence of the plant pathogen Xylella fastidiosa.</title>
        <authorList>
            <person name="Simpson A.J."/>
            <person name="Reinach F.C."/>
            <person name="Arruda P."/>
            <person name="Abreu F.A."/>
            <person name="Acencio M."/>
            <person name="Alvarenga R."/>
            <person name="Alves L.M."/>
            <person name="Araya J.E."/>
            <person name="Baia G.S."/>
            <person name="Baptista C.S."/>
            <person name="Barros M.H."/>
            <person name="Bonaccorsi E.D."/>
            <person name="Bordin S."/>
            <person name="Bove J.M."/>
            <person name="Briones M.R."/>
            <person name="Bueno M.R."/>
            <person name="Camargo A.A."/>
            <person name="Camargo L.E."/>
            <person name="Carraro D.M."/>
            <person name="Carrer H."/>
            <person name="Colauto N.B."/>
            <person name="Colombo C."/>
            <person name="Costa F.F."/>
            <person name="Costa M.C."/>
            <person name="Costa-Neto C.M."/>
            <person name="Coutinho L.L."/>
            <person name="Cristofani M."/>
            <person name="Dias-Neto E."/>
            <person name="Docena C."/>
            <person name="El-Dorry H."/>
            <person name="Facincani A.P."/>
            <person name="Ferreira A.J."/>
            <person name="Ferreira V.C."/>
            <person name="Ferro J.A."/>
            <person name="Fraga J.S."/>
            <person name="Franca S.C."/>
            <person name="Franco M.C."/>
            <person name="Frohme M."/>
            <person name="Furlan L.R."/>
            <person name="Garnier M."/>
            <person name="Goldman G.H."/>
            <person name="Goldman M.H."/>
            <person name="Gomes S.L."/>
            <person name="Gruber A."/>
            <person name="Ho P.L."/>
            <person name="Hoheisel J.D."/>
            <person name="Junqueira M.L."/>
            <person name="Kemper E.L."/>
            <person name="Kitajima J.P."/>
            <person name="Krieger J.E."/>
            <person name="Kuramae E.E."/>
            <person name="Laigret F."/>
            <person name="Lambais M.R."/>
            <person name="Leite L.C."/>
            <person name="Lemos E.G."/>
            <person name="Lemos M.V."/>
            <person name="Lopes S.A."/>
            <person name="Lopes C.R."/>
            <person name="Machado J.A."/>
            <person name="Machado M.A."/>
            <person name="Madeira A.M."/>
            <person name="Madeira H.M."/>
            <person name="Marino C.L."/>
            <person name="Marques M.V."/>
            <person name="Martins E.A."/>
            <person name="Martins E.M."/>
            <person name="Matsukuma A.Y."/>
            <person name="Menck C.F."/>
            <person name="Miracca E.C."/>
            <person name="Miyaki C.Y."/>
            <person name="Monteriro-Vitorello C.B."/>
            <person name="Moon D.H."/>
            <person name="Nagai M.A."/>
            <person name="Nascimento A.L."/>
            <person name="Netto L.E."/>
            <person name="Nhani A.Jr."/>
            <person name="Nobrega F.G."/>
            <person name="Nunes L.R."/>
            <person name="Oliveira M.A."/>
            <person name="de Oliveira M.C."/>
            <person name="de Oliveira R.C."/>
            <person name="Palmieri D.A."/>
            <person name="Paris A."/>
            <person name="Peixoto B.R."/>
            <person name="Pereira G.A."/>
            <person name="Pereira H.A.Jr."/>
            <person name="Pesquero J.B."/>
            <person name="Quaggio R.B."/>
            <person name="Roberto P.G."/>
            <person name="Rodrigues V."/>
            <person name="de M Rosa A.J."/>
            <person name="de Rosa V.E.Jr."/>
            <person name="de Sa R.G."/>
            <person name="Santelli R.V."/>
            <person name="Sawasaki H.E."/>
            <person name="da Silva A.C."/>
            <person name="da Silva A.M."/>
            <person name="da Silva F.R."/>
            <person name="da Silva W.A.Jr."/>
            <person name="da Silveira J.F."/>
            <person name="Silvestri M.L."/>
            <person name="Siqueira W.J."/>
            <person name="de Souza A.A."/>
            <person name="de Souza A.P."/>
            <person name="Terenzi M.F."/>
            <person name="Truffi D."/>
            <person name="Tsai S.M."/>
            <person name="Tsuhako M.H."/>
            <person name="Vallada H."/>
            <person name="Van Sluys M.A."/>
            <person name="Verjovski-Almeida S."/>
            <person name="Vettore A.L."/>
            <person name="Zago M.A."/>
            <person name="Zatz M."/>
            <person name="Meidanis J."/>
            <person name="Setubal J.C."/>
        </authorList>
    </citation>
    <scope>NUCLEOTIDE SEQUENCE [LARGE SCALE GENOMIC DNA]</scope>
    <source>
        <strain evidence="1 2">9a5c</strain>
    </source>
</reference>
<proteinExistence type="predicted"/>
<dbReference type="AlphaFoldDB" id="Q9PFG1"/>
<dbReference type="HOGENOM" id="CLU_2704031_0_0_6"/>
<dbReference type="EMBL" id="AE003849">
    <property type="protein sequence ID" value="AAF83508.1"/>
    <property type="molecule type" value="Genomic_DNA"/>
</dbReference>
<dbReference type="STRING" id="160492.XF_0698"/>
<dbReference type="eggNOG" id="ENOG5030HKE">
    <property type="taxonomic scope" value="Bacteria"/>
</dbReference>
<dbReference type="PIR" id="H82772">
    <property type="entry name" value="H82772"/>
</dbReference>
<evidence type="ECO:0000313" key="2">
    <source>
        <dbReference type="Proteomes" id="UP000000812"/>
    </source>
</evidence>
<accession>Q9PFG1</accession>
<name>Q9PFG1_XYLFA</name>
<dbReference type="Proteomes" id="UP000000812">
    <property type="component" value="Chromosome"/>
</dbReference>
<sequence length="73" mass="8166">MVNVRLTQDTVRDLLLQRIVDCDADNTVKGKVIEQIKSLPASGIQKIAEKVLEASLRNLPDAIRWLQTVIPTL</sequence>
<dbReference type="RefSeq" id="WP_010893222.1">
    <property type="nucleotide sequence ID" value="NC_002488.3"/>
</dbReference>
<dbReference type="KEGG" id="xfa:XF_0698"/>
<evidence type="ECO:0000313" key="1">
    <source>
        <dbReference type="EMBL" id="AAF83508.1"/>
    </source>
</evidence>